<accession>A0A109JYL4</accession>
<evidence type="ECO:0000256" key="1">
    <source>
        <dbReference type="ARBA" id="ARBA00005020"/>
    </source>
</evidence>
<dbReference type="InterPro" id="IPR010232">
    <property type="entry name" value="UbiB"/>
</dbReference>
<keyword evidence="12 13" id="KW-0472">Membrane</keyword>
<sequence length="524" mass="57997">MISALSHIARLARAGFVFAREGVFGVVDPSLVPPPGQLALKLARLVERHGAKSGPRLSRALTRLGPAYLKLGQFLATRPDVVGVVMARDLESLQDRLPPFSQEEAETVITQSLERPLSQAFARLGPAVAAASIAQVHRGEVEHDGMRRQVAVKVLRPNVAARFHRDLSDFFFVARNAEAHSAEARRLRLIEVINTMSRSVAMEMDLRLEAAALSEMAENTAGDPDFRVPAVDWDRTTHNVLTMEWIDGIALNDHARLEQAKVDLPDLGRKVIQSFLRHALRDGFFHADMHPGNLFLDESGRLVAVDFGIMGRLGLKERRFLAEILLGFITRDYRRVAEVHFEAGYVPGHHSVENFAQAIRAIGEPIHNRTAEEISMAKLLTLLLEVTGLFDMQTRPELILLQKTMVVVEGVARGFDPKLDIWKIADPVVREWITHNLGPAGRIQSALSGAGELGRVISNLPSIASRAMTVLEQLETMTREGHMLSSDTIDEMARAEARKARLQTVGLWVIAVALIGIFFAIRGQ</sequence>
<evidence type="ECO:0000256" key="13">
    <source>
        <dbReference type="SAM" id="Phobius"/>
    </source>
</evidence>
<evidence type="ECO:0000256" key="5">
    <source>
        <dbReference type="ARBA" id="ARBA00022679"/>
    </source>
</evidence>
<evidence type="ECO:0000256" key="8">
    <source>
        <dbReference type="ARBA" id="ARBA00022741"/>
    </source>
</evidence>
<dbReference type="Proteomes" id="UP000057737">
    <property type="component" value="Unassembled WGS sequence"/>
</dbReference>
<keyword evidence="3" id="KW-1003">Cell membrane</keyword>
<dbReference type="UniPathway" id="UPA00232"/>
<gene>
    <name evidence="15" type="ORF">AS156_37980</name>
</gene>
<name>A0A109JYL4_9BRAD</name>
<dbReference type="InterPro" id="IPR000719">
    <property type="entry name" value="Prot_kinase_dom"/>
</dbReference>
<evidence type="ECO:0000256" key="11">
    <source>
        <dbReference type="ARBA" id="ARBA00022989"/>
    </source>
</evidence>
<dbReference type="EMBL" id="LNCU01000041">
    <property type="protein sequence ID" value="KWV57519.1"/>
    <property type="molecule type" value="Genomic_DNA"/>
</dbReference>
<reference evidence="15 16" key="1">
    <citation type="submission" date="2015-11" db="EMBL/GenBank/DDBJ databases">
        <title>Draft Genome Sequence of the Strain BR 10303 (Bradyrhizobium sp.) isolated from nodules of Centrolobium paraense.</title>
        <authorList>
            <person name="Zelli J.E."/>
            <person name="Simoes-Araujo J.L."/>
            <person name="Barauna A.C."/>
            <person name="Silva K."/>
        </authorList>
    </citation>
    <scope>NUCLEOTIDE SEQUENCE [LARGE SCALE GENOMIC DNA]</scope>
    <source>
        <strain evidence="15 16">BR 10303</strain>
    </source>
</reference>
<organism evidence="15 16">
    <name type="scientific">Bradyrhizobium macuxiense</name>
    <dbReference type="NCBI Taxonomy" id="1755647"/>
    <lineage>
        <taxon>Bacteria</taxon>
        <taxon>Pseudomonadati</taxon>
        <taxon>Pseudomonadota</taxon>
        <taxon>Alphaproteobacteria</taxon>
        <taxon>Hyphomicrobiales</taxon>
        <taxon>Nitrobacteraceae</taxon>
        <taxon>Bradyrhizobium</taxon>
    </lineage>
</organism>
<dbReference type="GO" id="GO:0004672">
    <property type="term" value="F:protein kinase activity"/>
    <property type="evidence" value="ECO:0007669"/>
    <property type="project" value="InterPro"/>
</dbReference>
<keyword evidence="4" id="KW-0997">Cell inner membrane</keyword>
<evidence type="ECO:0000256" key="7">
    <source>
        <dbReference type="ARBA" id="ARBA00022692"/>
    </source>
</evidence>
<evidence type="ECO:0000256" key="10">
    <source>
        <dbReference type="ARBA" id="ARBA00022840"/>
    </source>
</evidence>
<comment type="pathway">
    <text evidence="1">Cofactor biosynthesis; ubiquinone biosynthesis [regulation].</text>
</comment>
<dbReference type="PANTHER" id="PTHR10566">
    <property type="entry name" value="CHAPERONE-ACTIVITY OF BC1 COMPLEX CABC1 -RELATED"/>
    <property type="match status" value="1"/>
</dbReference>
<keyword evidence="5" id="KW-0808">Transferase</keyword>
<dbReference type="Pfam" id="PF03109">
    <property type="entry name" value="ABC1"/>
    <property type="match status" value="1"/>
</dbReference>
<dbReference type="OrthoDB" id="9795390at2"/>
<dbReference type="RefSeq" id="WP_066504892.1">
    <property type="nucleotide sequence ID" value="NZ_LNCU01000041.1"/>
</dbReference>
<proteinExistence type="inferred from homology"/>
<evidence type="ECO:0000256" key="6">
    <source>
        <dbReference type="ARBA" id="ARBA00022688"/>
    </source>
</evidence>
<dbReference type="GO" id="GO:0006744">
    <property type="term" value="P:ubiquinone biosynthetic process"/>
    <property type="evidence" value="ECO:0007669"/>
    <property type="project" value="UniProtKB-UniPathway"/>
</dbReference>
<dbReference type="PROSITE" id="PS50011">
    <property type="entry name" value="PROTEIN_KINASE_DOM"/>
    <property type="match status" value="1"/>
</dbReference>
<dbReference type="Gene3D" id="1.10.510.10">
    <property type="entry name" value="Transferase(Phosphotransferase) domain 1"/>
    <property type="match status" value="1"/>
</dbReference>
<keyword evidence="6" id="KW-0831">Ubiquinone biosynthesis</keyword>
<evidence type="ECO:0000256" key="3">
    <source>
        <dbReference type="ARBA" id="ARBA00022475"/>
    </source>
</evidence>
<evidence type="ECO:0000313" key="15">
    <source>
        <dbReference type="EMBL" id="KWV57519.1"/>
    </source>
</evidence>
<evidence type="ECO:0000256" key="2">
    <source>
        <dbReference type="ARBA" id="ARBA00009670"/>
    </source>
</evidence>
<keyword evidence="8" id="KW-0547">Nucleotide-binding</keyword>
<keyword evidence="9" id="KW-0418">Kinase</keyword>
<evidence type="ECO:0000256" key="12">
    <source>
        <dbReference type="ARBA" id="ARBA00023136"/>
    </source>
</evidence>
<comment type="caution">
    <text evidence="15">The sequence shown here is derived from an EMBL/GenBank/DDBJ whole genome shotgun (WGS) entry which is preliminary data.</text>
</comment>
<dbReference type="InterPro" id="IPR045308">
    <property type="entry name" value="UbiB_bact"/>
</dbReference>
<dbReference type="PANTHER" id="PTHR10566:SF113">
    <property type="entry name" value="PROTEIN ACTIVITY OF BC1 COMPLEX KINASE 7, CHLOROPLASTIC"/>
    <property type="match status" value="1"/>
</dbReference>
<protein>
    <submittedName>
        <fullName evidence="15">2-polyprenylphenol hydroxylase</fullName>
    </submittedName>
</protein>
<dbReference type="InterPro" id="IPR050154">
    <property type="entry name" value="UbiB_kinase"/>
</dbReference>
<comment type="similarity">
    <text evidence="2">Belongs to the protein kinase superfamily. ADCK protein kinase family.</text>
</comment>
<dbReference type="GO" id="GO:0005524">
    <property type="term" value="F:ATP binding"/>
    <property type="evidence" value="ECO:0007669"/>
    <property type="project" value="UniProtKB-KW"/>
</dbReference>
<evidence type="ECO:0000256" key="4">
    <source>
        <dbReference type="ARBA" id="ARBA00022519"/>
    </source>
</evidence>
<dbReference type="NCBIfam" id="TIGR01982">
    <property type="entry name" value="UbiB"/>
    <property type="match status" value="1"/>
</dbReference>
<evidence type="ECO:0000256" key="9">
    <source>
        <dbReference type="ARBA" id="ARBA00022777"/>
    </source>
</evidence>
<keyword evidence="10" id="KW-0067">ATP-binding</keyword>
<dbReference type="InterPro" id="IPR011009">
    <property type="entry name" value="Kinase-like_dom_sf"/>
</dbReference>
<keyword evidence="11 13" id="KW-1133">Transmembrane helix</keyword>
<keyword evidence="7 13" id="KW-0812">Transmembrane</keyword>
<dbReference type="SUPFAM" id="SSF56112">
    <property type="entry name" value="Protein kinase-like (PK-like)"/>
    <property type="match status" value="1"/>
</dbReference>
<evidence type="ECO:0000259" key="14">
    <source>
        <dbReference type="PROSITE" id="PS50011"/>
    </source>
</evidence>
<dbReference type="InterPro" id="IPR004147">
    <property type="entry name" value="ABC1_dom"/>
</dbReference>
<keyword evidence="16" id="KW-1185">Reference proteome</keyword>
<feature type="transmembrane region" description="Helical" evidence="13">
    <location>
        <begin position="502"/>
        <end position="521"/>
    </location>
</feature>
<dbReference type="AlphaFoldDB" id="A0A109JYL4"/>
<evidence type="ECO:0000313" key="16">
    <source>
        <dbReference type="Proteomes" id="UP000057737"/>
    </source>
</evidence>
<dbReference type="CDD" id="cd13972">
    <property type="entry name" value="UbiB"/>
    <property type="match status" value="1"/>
</dbReference>
<feature type="domain" description="Protein kinase" evidence="14">
    <location>
        <begin position="122"/>
        <end position="524"/>
    </location>
</feature>